<dbReference type="InterPro" id="IPR000182">
    <property type="entry name" value="GNAT_dom"/>
</dbReference>
<feature type="domain" description="N-acetyltransferase" evidence="3">
    <location>
        <begin position="1"/>
        <end position="159"/>
    </location>
</feature>
<dbReference type="Gene3D" id="3.40.630.30">
    <property type="match status" value="1"/>
</dbReference>
<dbReference type="Proteomes" id="UP000216207">
    <property type="component" value="Unassembled WGS sequence"/>
</dbReference>
<evidence type="ECO:0000256" key="1">
    <source>
        <dbReference type="ARBA" id="ARBA00022679"/>
    </source>
</evidence>
<dbReference type="RefSeq" id="WP_095326073.1">
    <property type="nucleotide sequence ID" value="NZ_NPCC01000004.1"/>
</dbReference>
<evidence type="ECO:0000313" key="5">
    <source>
        <dbReference type="Proteomes" id="UP000216207"/>
    </source>
</evidence>
<keyword evidence="1" id="KW-0808">Transferase</keyword>
<dbReference type="CDD" id="cd04301">
    <property type="entry name" value="NAT_SF"/>
    <property type="match status" value="1"/>
</dbReference>
<dbReference type="PROSITE" id="PS51186">
    <property type="entry name" value="GNAT"/>
    <property type="match status" value="1"/>
</dbReference>
<proteinExistence type="predicted"/>
<keyword evidence="2" id="KW-0012">Acyltransferase</keyword>
<accession>A0A268P4X2</accession>
<comment type="caution">
    <text evidence="4">The sequence shown here is derived from an EMBL/GenBank/DDBJ whole genome shotgun (WGS) entry which is preliminary data.</text>
</comment>
<protein>
    <recommendedName>
        <fullName evidence="3">N-acetyltransferase domain-containing protein</fullName>
    </recommendedName>
</protein>
<evidence type="ECO:0000259" key="3">
    <source>
        <dbReference type="PROSITE" id="PS51186"/>
    </source>
</evidence>
<dbReference type="PANTHER" id="PTHR43877">
    <property type="entry name" value="AMINOALKYLPHOSPHONATE N-ACETYLTRANSFERASE-RELATED-RELATED"/>
    <property type="match status" value="1"/>
</dbReference>
<dbReference type="Pfam" id="PF00583">
    <property type="entry name" value="Acetyltransf_1"/>
    <property type="match status" value="1"/>
</dbReference>
<dbReference type="EMBL" id="NPCC01000004">
    <property type="protein sequence ID" value="PAE90718.1"/>
    <property type="molecule type" value="Genomic_DNA"/>
</dbReference>
<sequence length="166" mass="19054">MKTRKAEKQDIVLIQEIAKRSWEDTYKDLIPADIRQVYIEQAYSRQSLSVKINSSAAFFVAEEAGKVIGFAQLTRSENETDLAALYVDPKMLGCGAGTLLFETVVRELKQGEPLVVYLEKGNFRAERFYTKCGFAYKNEFKERLFGHVFHTVKMVFKWDGEGNTYV</sequence>
<dbReference type="AlphaFoldDB" id="A0A268P4X2"/>
<organism evidence="4 5">
    <name type="scientific">Shouchella clausii</name>
    <name type="common">Alkalihalobacillus clausii</name>
    <dbReference type="NCBI Taxonomy" id="79880"/>
    <lineage>
        <taxon>Bacteria</taxon>
        <taxon>Bacillati</taxon>
        <taxon>Bacillota</taxon>
        <taxon>Bacilli</taxon>
        <taxon>Bacillales</taxon>
        <taxon>Bacillaceae</taxon>
        <taxon>Shouchella</taxon>
    </lineage>
</organism>
<reference evidence="4 5" key="1">
    <citation type="submission" date="2017-07" db="EMBL/GenBank/DDBJ databases">
        <title>Isolation and whole genome analysis of endospore-forming bacteria from heroin.</title>
        <authorList>
            <person name="Kalinowski J."/>
            <person name="Ahrens B."/>
            <person name="Al-Dilaimi A."/>
            <person name="Winkler A."/>
            <person name="Wibberg D."/>
            <person name="Schleenbecker U."/>
            <person name="Ruckert C."/>
            <person name="Wolfel R."/>
            <person name="Grass G."/>
        </authorList>
    </citation>
    <scope>NUCLEOTIDE SEQUENCE [LARGE SCALE GENOMIC DNA]</scope>
    <source>
        <strain evidence="4 5">7539</strain>
    </source>
</reference>
<dbReference type="InterPro" id="IPR050832">
    <property type="entry name" value="Bact_Acetyltransf"/>
</dbReference>
<evidence type="ECO:0000313" key="4">
    <source>
        <dbReference type="EMBL" id="PAE90718.1"/>
    </source>
</evidence>
<dbReference type="GO" id="GO:0016747">
    <property type="term" value="F:acyltransferase activity, transferring groups other than amino-acyl groups"/>
    <property type="evidence" value="ECO:0007669"/>
    <property type="project" value="InterPro"/>
</dbReference>
<gene>
    <name evidence="4" type="ORF">CHH72_02230</name>
</gene>
<dbReference type="InterPro" id="IPR016181">
    <property type="entry name" value="Acyl_CoA_acyltransferase"/>
</dbReference>
<name>A0A268P4X2_SHOCL</name>
<evidence type="ECO:0000256" key="2">
    <source>
        <dbReference type="ARBA" id="ARBA00023315"/>
    </source>
</evidence>
<dbReference type="SUPFAM" id="SSF55729">
    <property type="entry name" value="Acyl-CoA N-acyltransferases (Nat)"/>
    <property type="match status" value="1"/>
</dbReference>